<proteinExistence type="predicted"/>
<evidence type="ECO:0000313" key="3">
    <source>
        <dbReference type="Proteomes" id="UP000290365"/>
    </source>
</evidence>
<feature type="region of interest" description="Disordered" evidence="1">
    <location>
        <begin position="1"/>
        <end position="21"/>
    </location>
</feature>
<feature type="region of interest" description="Disordered" evidence="1">
    <location>
        <begin position="745"/>
        <end position="777"/>
    </location>
</feature>
<organism evidence="2 3">
    <name type="scientific">Ktedonosporobacter rubrisoli</name>
    <dbReference type="NCBI Taxonomy" id="2509675"/>
    <lineage>
        <taxon>Bacteria</taxon>
        <taxon>Bacillati</taxon>
        <taxon>Chloroflexota</taxon>
        <taxon>Ktedonobacteria</taxon>
        <taxon>Ktedonobacterales</taxon>
        <taxon>Ktedonosporobacteraceae</taxon>
        <taxon>Ktedonosporobacter</taxon>
    </lineage>
</organism>
<evidence type="ECO:0000256" key="1">
    <source>
        <dbReference type="SAM" id="MobiDB-lite"/>
    </source>
</evidence>
<gene>
    <name evidence="2" type="ORF">EPA93_26075</name>
</gene>
<dbReference type="Pfam" id="PF05626">
    <property type="entry name" value="DUF790"/>
    <property type="match status" value="1"/>
</dbReference>
<dbReference type="Proteomes" id="UP000290365">
    <property type="component" value="Chromosome"/>
</dbReference>
<dbReference type="AlphaFoldDB" id="A0A4P6JUT9"/>
<keyword evidence="3" id="KW-1185">Reference proteome</keyword>
<dbReference type="PANTHER" id="PTHR39640">
    <property type="entry name" value="VNG6129C"/>
    <property type="match status" value="1"/>
</dbReference>
<dbReference type="OrthoDB" id="138323at2"/>
<evidence type="ECO:0000313" key="2">
    <source>
        <dbReference type="EMBL" id="QBD79264.1"/>
    </source>
</evidence>
<sequence>MATSRLSCRSRACHTSPTRPRPRRCCRAYLSRCRGTVLILILRSTSTIYSICTTSHGHHTIALSLLQTDGIYFLFMQEQTEYYCEVFSPCLYFTFHLSAIIRSCLLFNARSCAVRFSLQDVKKSIHRRGAEFVVALHFLQPGELHAEIGRLIDYHERLLGEPQREFSLDEARSYVGDYRLAYCLLATLSNWYEWRSRAWAEVVQEFQAALDVSLVSSAAQLRLLLYDYVNEQYAGFLAEETREAALQAFAERIELNKKQLEYLLSLDSDEEALLTRNAAQPPEPQEVATLYNQWVFEAALFNASNVHFVVDCAAFGQPVSTEGRQGLTPALGVGNTIKRLCFLARKLGVYYDLAYEEGSVQTQLLAPLLSLTLYGPQEVTGAPQQYGLRLARLCRTLLGYGAPLGQSRKRAASALSTAVVAAEATVHFLQRAYTFPMDAALLQLLPSVSVSGAAEERSKVDAAALFDSSIEQAFAEAFTALAGSRGVDGWLLEREPEPLLLADSIFIPDFAFTRGQRRIYMEILGFWTPAYRERKIQKLQQLQDRDDLVLAIPKEAVAAFKSIAAHFPIVEYDGQLSVTEVLRVLRSRYDNFAERLQLIEPEQVRERVKRSGLLSEEICYELLHCYRRSELPVAAERVVGDAVAFVQGLGLYTQEWMAQLQYALLAWLQPQRSASLTVVLQELRTRWPELAGCDDAALETLLSLWPAISIRRDSIFEARVELNTETEGADAEQGEAEVEHAIAHVKETRKKATRERRATPKKVASQESETVQGNLWG</sequence>
<dbReference type="KEGG" id="kbs:EPA93_26075"/>
<dbReference type="InterPro" id="IPR008508">
    <property type="entry name" value="Bax1"/>
</dbReference>
<dbReference type="PANTHER" id="PTHR39640:SF1">
    <property type="entry name" value="DUF790 FAMILY PROTEIN"/>
    <property type="match status" value="1"/>
</dbReference>
<accession>A0A4P6JUT9</accession>
<protein>
    <submittedName>
        <fullName evidence="2">DUF790 family protein</fullName>
    </submittedName>
</protein>
<feature type="compositionally biased region" description="Polar residues" evidence="1">
    <location>
        <begin position="1"/>
        <end position="18"/>
    </location>
</feature>
<feature type="compositionally biased region" description="Polar residues" evidence="1">
    <location>
        <begin position="765"/>
        <end position="777"/>
    </location>
</feature>
<dbReference type="EMBL" id="CP035758">
    <property type="protein sequence ID" value="QBD79264.1"/>
    <property type="molecule type" value="Genomic_DNA"/>
</dbReference>
<reference evidence="2 3" key="1">
    <citation type="submission" date="2019-01" db="EMBL/GenBank/DDBJ databases">
        <title>Ktedonosporobacter rubrisoli SCAWS-G2.</title>
        <authorList>
            <person name="Huang Y."/>
            <person name="Yan B."/>
        </authorList>
    </citation>
    <scope>NUCLEOTIDE SEQUENCE [LARGE SCALE GENOMIC DNA]</scope>
    <source>
        <strain evidence="2 3">SCAWS-G2</strain>
    </source>
</reference>
<name>A0A4P6JUT9_KTERU</name>